<dbReference type="SMART" id="SM00825">
    <property type="entry name" value="PKS_KS"/>
    <property type="match status" value="1"/>
</dbReference>
<evidence type="ECO:0000256" key="5">
    <source>
        <dbReference type="ARBA" id="ARBA00022516"/>
    </source>
</evidence>
<dbReference type="NCBIfam" id="TIGR03150">
    <property type="entry name" value="fabF"/>
    <property type="match status" value="1"/>
</dbReference>
<evidence type="ECO:0000256" key="8">
    <source>
        <dbReference type="ARBA" id="ARBA00023098"/>
    </source>
</evidence>
<keyword evidence="9 11" id="KW-0275">Fatty acid biosynthesis</keyword>
<dbReference type="RefSeq" id="WP_010947126.1">
    <property type="nucleotide sequence ID" value="NZ_CCZO01000019.1"/>
</dbReference>
<comment type="catalytic activity">
    <reaction evidence="11">
        <text>a fatty acyl-[ACP] + malonyl-[ACP] + H(+) = a 3-oxoacyl-[ACP] + holo-[ACP] + CO2</text>
        <dbReference type="Rhea" id="RHEA:22836"/>
        <dbReference type="Rhea" id="RHEA-COMP:9623"/>
        <dbReference type="Rhea" id="RHEA-COMP:9685"/>
        <dbReference type="Rhea" id="RHEA-COMP:9916"/>
        <dbReference type="Rhea" id="RHEA-COMP:14125"/>
        <dbReference type="ChEBI" id="CHEBI:15378"/>
        <dbReference type="ChEBI" id="CHEBI:16526"/>
        <dbReference type="ChEBI" id="CHEBI:64479"/>
        <dbReference type="ChEBI" id="CHEBI:78449"/>
        <dbReference type="ChEBI" id="CHEBI:78776"/>
        <dbReference type="ChEBI" id="CHEBI:138651"/>
    </reaction>
</comment>
<sequence length="412" mass="43914">MNSRRVVITGMGMLTPVGLNVEETWRSILAGVSGVGLVEDFDTTEYPTKIWAKVKNFNVENHMPIKDARKMDVFTQYGMAAADEAMLDSGLKIDEVLSRRIGVAVGAGIGGIQTITNNQDKLVAGGPRKVSPFFIPAGIINMVAGQISIKHNLKGPNISVVTACTTGTHNIGLAGRIIAYGDADVMICGGAEMTTTPLCLAGFSAVRSLSKRNDEPEKASRPWDKDRDGFVMGEGAGVLVLEEYEHAKARGAKIYAELVGFGMSGDAYHITAPDEDADGASRAMEAAIQDAGIDPRQVDYINAHGTSTYLNDLNETKAIKRVFQNHAYDLAVSSTKSMTGHLLGAAGAVEAIISILAIRDQVAPPTINLDNPDEGCDLNYVAHVPQSRTINYVLSNSLGFGGTNGSLLFKRI</sequence>
<dbReference type="Pfam" id="PF00109">
    <property type="entry name" value="ketoacyl-synt"/>
    <property type="match status" value="1"/>
</dbReference>
<dbReference type="SUPFAM" id="SSF53901">
    <property type="entry name" value="Thiolase-like"/>
    <property type="match status" value="2"/>
</dbReference>
<comment type="pathway">
    <text evidence="1 11">Lipid metabolism; fatty acid biosynthesis.</text>
</comment>
<feature type="active site" description="For beta-ketoacyl synthase activity" evidence="12">
    <location>
        <position position="164"/>
    </location>
</feature>
<evidence type="ECO:0000256" key="7">
    <source>
        <dbReference type="ARBA" id="ARBA00022832"/>
    </source>
</evidence>
<dbReference type="InterPro" id="IPR000794">
    <property type="entry name" value="Beta-ketoacyl_synthase"/>
</dbReference>
<accession>A0AAN5SZK4</accession>
<evidence type="ECO:0000256" key="3">
    <source>
        <dbReference type="ARBA" id="ARBA00012356"/>
    </source>
</evidence>
<evidence type="ECO:0000313" key="15">
    <source>
        <dbReference type="EMBL" id="HAU1878964.1"/>
    </source>
</evidence>
<keyword evidence="5 11" id="KW-0444">Lipid biosynthesis</keyword>
<dbReference type="GeneID" id="57035387"/>
<reference evidence="15" key="2">
    <citation type="submission" date="2019-10" db="EMBL/GenBank/DDBJ databases">
        <authorList>
            <consortium name="NCBI Pathogen Detection Project"/>
        </authorList>
    </citation>
    <scope>NUCLEOTIDE SEQUENCE</scope>
    <source>
        <strain evidence="15">AZ00058701</strain>
    </source>
</reference>
<dbReference type="EC" id="2.3.1.179" evidence="3 11"/>
<comment type="similarity">
    <text evidence="2 11 13">Belongs to the thiolase-like superfamily. Beta-ketoacyl-ACP synthases family.</text>
</comment>
<evidence type="ECO:0000256" key="6">
    <source>
        <dbReference type="ARBA" id="ARBA00022679"/>
    </source>
</evidence>
<evidence type="ECO:0000256" key="12">
    <source>
        <dbReference type="PIRSR" id="PIRSR000447-1"/>
    </source>
</evidence>
<comment type="function">
    <text evidence="11">Involved in the type II fatty acid elongation cycle. Catalyzes the elongation of a wide range of acyl-ACP by the addition of two carbons from malonyl-ACP to an acyl acceptor. Can efficiently catalyze the conversion of palmitoleoyl-ACP (cis-hexadec-9-enoyl-ACP) to cis-vaccenoyl-ACP (cis-octadec-11-enoyl-ACP), an essential step in the thermal regulation of fatty acid composition.</text>
</comment>
<dbReference type="PANTHER" id="PTHR11712">
    <property type="entry name" value="POLYKETIDE SYNTHASE-RELATED"/>
    <property type="match status" value="1"/>
</dbReference>
<dbReference type="Proteomes" id="UP000866496">
    <property type="component" value="Unassembled WGS sequence"/>
</dbReference>
<evidence type="ECO:0000256" key="2">
    <source>
        <dbReference type="ARBA" id="ARBA00008467"/>
    </source>
</evidence>
<dbReference type="PROSITE" id="PS52004">
    <property type="entry name" value="KS3_2"/>
    <property type="match status" value="1"/>
</dbReference>
<keyword evidence="7" id="KW-0276">Fatty acid metabolism</keyword>
<dbReference type="Pfam" id="PF02801">
    <property type="entry name" value="Ketoacyl-synt_C"/>
    <property type="match status" value="1"/>
</dbReference>
<evidence type="ECO:0000256" key="10">
    <source>
        <dbReference type="ARBA" id="ARBA00023315"/>
    </source>
</evidence>
<evidence type="ECO:0000256" key="11">
    <source>
        <dbReference type="PIRNR" id="PIRNR000447"/>
    </source>
</evidence>
<dbReference type="InterPro" id="IPR017568">
    <property type="entry name" value="3-oxoacyl-ACP_synth-2"/>
</dbReference>
<dbReference type="InterPro" id="IPR016039">
    <property type="entry name" value="Thiolase-like"/>
</dbReference>
<dbReference type="EMBL" id="DACWHX010000002">
    <property type="protein sequence ID" value="HAU1878964.1"/>
    <property type="molecule type" value="Genomic_DNA"/>
</dbReference>
<dbReference type="GO" id="GO:0005829">
    <property type="term" value="C:cytosol"/>
    <property type="evidence" value="ECO:0007669"/>
    <property type="project" value="TreeGrafter"/>
</dbReference>
<evidence type="ECO:0000256" key="13">
    <source>
        <dbReference type="RuleBase" id="RU003694"/>
    </source>
</evidence>
<organism evidence="15 16">
    <name type="scientific">Legionella pneumophila</name>
    <dbReference type="NCBI Taxonomy" id="446"/>
    <lineage>
        <taxon>Bacteria</taxon>
        <taxon>Pseudomonadati</taxon>
        <taxon>Pseudomonadota</taxon>
        <taxon>Gammaproteobacteria</taxon>
        <taxon>Legionellales</taxon>
        <taxon>Legionellaceae</taxon>
        <taxon>Legionella</taxon>
    </lineage>
</organism>
<dbReference type="NCBIfam" id="NF004970">
    <property type="entry name" value="PRK06333.1"/>
    <property type="match status" value="1"/>
</dbReference>
<dbReference type="InterPro" id="IPR014031">
    <property type="entry name" value="Ketoacyl_synth_C"/>
</dbReference>
<dbReference type="GO" id="GO:0006633">
    <property type="term" value="P:fatty acid biosynthetic process"/>
    <property type="evidence" value="ECO:0007669"/>
    <property type="project" value="UniProtKB-UniRule"/>
</dbReference>
<feature type="domain" description="Ketosynthase family 3 (KS3)" evidence="14">
    <location>
        <begin position="3"/>
        <end position="411"/>
    </location>
</feature>
<keyword evidence="8" id="KW-0443">Lipid metabolism</keyword>
<proteinExistence type="inferred from homology"/>
<comment type="caution">
    <text evidence="15">The sequence shown here is derived from an EMBL/GenBank/DDBJ whole genome shotgun (WGS) entry which is preliminary data.</text>
</comment>
<comment type="catalytic activity">
    <reaction evidence="11">
        <text>(9Z)-hexadecenoyl-[ACP] + malonyl-[ACP] + H(+) = 3-oxo-(11Z)-octadecenoyl-[ACP] + holo-[ACP] + CO2</text>
        <dbReference type="Rhea" id="RHEA:55040"/>
        <dbReference type="Rhea" id="RHEA-COMP:9623"/>
        <dbReference type="Rhea" id="RHEA-COMP:9685"/>
        <dbReference type="Rhea" id="RHEA-COMP:10800"/>
        <dbReference type="Rhea" id="RHEA-COMP:14074"/>
        <dbReference type="ChEBI" id="CHEBI:15378"/>
        <dbReference type="ChEBI" id="CHEBI:16526"/>
        <dbReference type="ChEBI" id="CHEBI:64479"/>
        <dbReference type="ChEBI" id="CHEBI:78449"/>
        <dbReference type="ChEBI" id="CHEBI:83989"/>
        <dbReference type="ChEBI" id="CHEBI:138538"/>
        <dbReference type="EC" id="2.3.1.179"/>
    </reaction>
</comment>
<dbReference type="PROSITE" id="PS00606">
    <property type="entry name" value="KS3_1"/>
    <property type="match status" value="1"/>
</dbReference>
<dbReference type="AlphaFoldDB" id="A0AAN5SZK4"/>
<evidence type="ECO:0000256" key="1">
    <source>
        <dbReference type="ARBA" id="ARBA00005194"/>
    </source>
</evidence>
<dbReference type="Gene3D" id="3.40.47.10">
    <property type="match status" value="1"/>
</dbReference>
<name>A0AAN5SZK4_LEGPN</name>
<evidence type="ECO:0000313" key="16">
    <source>
        <dbReference type="Proteomes" id="UP000866496"/>
    </source>
</evidence>
<evidence type="ECO:0000256" key="9">
    <source>
        <dbReference type="ARBA" id="ARBA00023160"/>
    </source>
</evidence>
<dbReference type="GO" id="GO:0004315">
    <property type="term" value="F:3-oxoacyl-[acyl-carrier-protein] synthase activity"/>
    <property type="evidence" value="ECO:0007669"/>
    <property type="project" value="UniProtKB-UniRule"/>
</dbReference>
<dbReference type="InterPro" id="IPR014030">
    <property type="entry name" value="Ketoacyl_synth_N"/>
</dbReference>
<dbReference type="InterPro" id="IPR018201">
    <property type="entry name" value="Ketoacyl_synth_AS"/>
</dbReference>
<evidence type="ECO:0000256" key="4">
    <source>
        <dbReference type="ARBA" id="ARBA00014657"/>
    </source>
</evidence>
<keyword evidence="6 11" id="KW-0808">Transferase</keyword>
<dbReference type="NCBIfam" id="NF005589">
    <property type="entry name" value="PRK07314.1"/>
    <property type="match status" value="1"/>
</dbReference>
<evidence type="ECO:0000259" key="14">
    <source>
        <dbReference type="PROSITE" id="PS52004"/>
    </source>
</evidence>
<dbReference type="CDD" id="cd00834">
    <property type="entry name" value="KAS_I_II"/>
    <property type="match status" value="1"/>
</dbReference>
<protein>
    <recommendedName>
        <fullName evidence="4 11">3-oxoacyl-[acyl-carrier-protein] synthase 2</fullName>
        <ecNumber evidence="3 11">2.3.1.179</ecNumber>
    </recommendedName>
</protein>
<dbReference type="PANTHER" id="PTHR11712:SF336">
    <property type="entry name" value="3-OXOACYL-[ACYL-CARRIER-PROTEIN] SYNTHASE, MITOCHONDRIAL"/>
    <property type="match status" value="1"/>
</dbReference>
<dbReference type="InterPro" id="IPR020841">
    <property type="entry name" value="PKS_Beta-ketoAc_synthase_dom"/>
</dbReference>
<keyword evidence="10 11" id="KW-0012">Acyltransferase</keyword>
<reference evidence="15" key="1">
    <citation type="journal article" date="2018" name="Genome Biol.">
        <title>SKESA: strategic k-mer extension for scrupulous assemblies.</title>
        <authorList>
            <person name="Souvorov A."/>
            <person name="Agarwala R."/>
            <person name="Lipman D.J."/>
        </authorList>
    </citation>
    <scope>NUCLEOTIDE SEQUENCE</scope>
    <source>
        <strain evidence="15">AZ00058701</strain>
    </source>
</reference>
<dbReference type="FunFam" id="3.40.47.10:FF:000009">
    <property type="entry name" value="3-oxoacyl-[acyl-carrier-protein] synthase 2"/>
    <property type="match status" value="1"/>
</dbReference>
<gene>
    <name evidence="15" type="primary">fabF</name>
    <name evidence="15" type="ORF">JBJ86_01675</name>
</gene>
<dbReference type="PIRSF" id="PIRSF000447">
    <property type="entry name" value="KAS_II"/>
    <property type="match status" value="1"/>
</dbReference>